<dbReference type="PANTHER" id="PTHR22767:SF3">
    <property type="entry name" value="N-ALPHA-ACETYLTRANSFERASE 25, NATB AUXILIARY SUBUNIT"/>
    <property type="match status" value="1"/>
</dbReference>
<sequence>MSSRGGNSVAERRLRPLWDAIDCRQYKTALKLATSLLSKHPDSTYLIVLKALVLERMGKTDEALDLCKQAKESEPIDDLTLSTLQIVYQRLGHPNEASVCYEKACRKVPNNLELMVGLFCCYVRDYSFLKQQQVAMKMHKLFAEERFLLWAVCSIQLQVSCDKKDRALLALAEAFLKKRYEAHGFEELEALVVYLALLENEGKYQTALDVLSSKAGDLFSIRTDRLKLEGKLLLSSHKYDLAAKVFKEVLEMSSDDWAMYFLYLDAILELSHNNAGINGNSMIDSNSDFSLSGLSIEESEGRLQSAKGFIEGLQIKESHGLKRGPFLANIEIEKRRFLLSLQGEYQKPTANLLQRSIVDYFKRFGHLASFTTDIQGYLTLIPLDCRDSLLQSLRLCCTEIEGDSSVALLRRKISLFQMQLQFSSQSTSDKGIMCQAVEVTKLYAESVKLSRDLDPQENMWGEELVTLAATFLIQLFLRTRHPGYVVEVIMLLEFGLAIRKHSFPYKTMLISLYSTMVCPSLAFEWFKTMDVKNILVETLSHHILLPLTRSMHWSEFESVLGETLKFHEDCAKEAADLTIVAYKQCNYTKVLEFVHFTNRLQRSHNLLLSKIEGVILQLREKSGVLDDILTSLERLEDGNMPLRWSTVDNLADLSFNESLETRPWWSPAPGQCLLTEAFNQQPFLQDEEIKAQPFLQHKEIKAQAIARESNWRTYVHKRCLLPRILHLALNVIRFREVGPNNSAAIEYDNELHDLVKKYAKSLGLEGDEFFGDTLSNSFLKNGEPSDIFSLVLFWTCSEFVFRKSSQALPNLNELAKIYVTKLTSFAKVSDTESWKPSLADITYSWTCLPLLLMLVTEGFMWYSICLQSWFRHLQPGGKTSKKKKKGVVMTDSLDAMAESDRAALLLELKSVKDSFCNVLKELLHWLTNLLKSLDGQYECVLVEHVSDRVDGSFSADFIDSLVPGTVYNALKSSMNSAAGTLGDRVDALVQTFEVRPLIQRIESSVSANLHKLSDFLRSLIDGLQS</sequence>
<comment type="caution">
    <text evidence="2">The sequence shown here is derived from an EMBL/GenBank/DDBJ whole genome shotgun (WGS) entry which is preliminary data.</text>
</comment>
<proteinExistence type="inferred from homology"/>
<organism evidence="2 3">
    <name type="scientific">Ceratopteris richardii</name>
    <name type="common">Triangle waterfern</name>
    <dbReference type="NCBI Taxonomy" id="49495"/>
    <lineage>
        <taxon>Eukaryota</taxon>
        <taxon>Viridiplantae</taxon>
        <taxon>Streptophyta</taxon>
        <taxon>Embryophyta</taxon>
        <taxon>Tracheophyta</taxon>
        <taxon>Polypodiopsida</taxon>
        <taxon>Polypodiidae</taxon>
        <taxon>Polypodiales</taxon>
        <taxon>Pteridineae</taxon>
        <taxon>Pteridaceae</taxon>
        <taxon>Parkerioideae</taxon>
        <taxon>Ceratopteris</taxon>
    </lineage>
</organism>
<evidence type="ECO:0000256" key="1">
    <source>
        <dbReference type="ARBA" id="ARBA00006298"/>
    </source>
</evidence>
<comment type="similarity">
    <text evidence="1">Belongs to the MDM20/NAA25 family.</text>
</comment>
<dbReference type="Proteomes" id="UP000825935">
    <property type="component" value="Chromosome 23"/>
</dbReference>
<reference evidence="2 3" key="1">
    <citation type="submission" date="2021-08" db="EMBL/GenBank/DDBJ databases">
        <title>WGS assembly of Ceratopteris richardii.</title>
        <authorList>
            <person name="Marchant D.B."/>
            <person name="Chen G."/>
            <person name="Jenkins J."/>
            <person name="Shu S."/>
            <person name="Leebens-Mack J."/>
            <person name="Grimwood J."/>
            <person name="Schmutz J."/>
            <person name="Soltis P."/>
            <person name="Soltis D."/>
            <person name="Chen Z.-H."/>
        </authorList>
    </citation>
    <scope>NUCLEOTIDE SEQUENCE [LARGE SCALE GENOMIC DNA]</scope>
    <source>
        <strain evidence="2">Whitten #5841</strain>
        <tissue evidence="2">Leaf</tissue>
    </source>
</reference>
<dbReference type="SUPFAM" id="SSF48452">
    <property type="entry name" value="TPR-like"/>
    <property type="match status" value="1"/>
</dbReference>
<protein>
    <recommendedName>
        <fullName evidence="4">N-terminal acetyltransferase B complex auxiliary subunit NAA25</fullName>
    </recommendedName>
</protein>
<dbReference type="Gene3D" id="1.25.40.1040">
    <property type="match status" value="1"/>
</dbReference>
<dbReference type="EMBL" id="CM035428">
    <property type="protein sequence ID" value="KAH7301648.1"/>
    <property type="molecule type" value="Genomic_DNA"/>
</dbReference>
<gene>
    <name evidence="2" type="ORF">KP509_23G036000</name>
</gene>
<dbReference type="InterPro" id="IPR019734">
    <property type="entry name" value="TPR_rpt"/>
</dbReference>
<dbReference type="InterPro" id="IPR019183">
    <property type="entry name" value="NAA25_NatB_aux_su"/>
</dbReference>
<dbReference type="Pfam" id="PF09797">
    <property type="entry name" value="NatB_MDM20"/>
    <property type="match status" value="1"/>
</dbReference>
<evidence type="ECO:0000313" key="2">
    <source>
        <dbReference type="EMBL" id="KAH7301648.1"/>
    </source>
</evidence>
<dbReference type="GO" id="GO:0031416">
    <property type="term" value="C:NatB complex"/>
    <property type="evidence" value="ECO:0007669"/>
    <property type="project" value="TreeGrafter"/>
</dbReference>
<name>A0A8T2S1R4_CERRI</name>
<dbReference type="AlphaFoldDB" id="A0A8T2S1R4"/>
<dbReference type="InterPro" id="IPR011990">
    <property type="entry name" value="TPR-like_helical_dom_sf"/>
</dbReference>
<dbReference type="OrthoDB" id="1874341at2759"/>
<dbReference type="PANTHER" id="PTHR22767">
    <property type="entry name" value="N-TERMINAL ACETYLTRANSFERASE-RELATED"/>
    <property type="match status" value="1"/>
</dbReference>
<evidence type="ECO:0000313" key="3">
    <source>
        <dbReference type="Proteomes" id="UP000825935"/>
    </source>
</evidence>
<evidence type="ECO:0008006" key="4">
    <source>
        <dbReference type="Google" id="ProtNLM"/>
    </source>
</evidence>
<keyword evidence="3" id="KW-1185">Reference proteome</keyword>
<dbReference type="SMART" id="SM00028">
    <property type="entry name" value="TPR"/>
    <property type="match status" value="3"/>
</dbReference>
<dbReference type="OMA" id="IHYTELA"/>
<accession>A0A8T2S1R4</accession>